<evidence type="ECO:0000313" key="2">
    <source>
        <dbReference type="Proteomes" id="UP000005445"/>
    </source>
</evidence>
<proteinExistence type="predicted"/>
<organism evidence="1 2">
    <name type="scientific">Bacillus phage W.Ph</name>
    <dbReference type="NCBI Taxonomy" id="764595"/>
    <lineage>
        <taxon>Viruses</taxon>
        <taxon>Duplodnaviria</taxon>
        <taxon>Heunggongvirae</taxon>
        <taxon>Uroviricota</taxon>
        <taxon>Caudoviricetes</taxon>
        <taxon>Herelleviridae</taxon>
        <taxon>Bastillevirinae</taxon>
        <taxon>Wphvirus</taxon>
        <taxon>Wphvirus WPh</taxon>
    </lineage>
</organism>
<protein>
    <submittedName>
        <fullName evidence="1">Gp212</fullName>
    </submittedName>
</protein>
<dbReference type="Proteomes" id="UP000005445">
    <property type="component" value="Segment"/>
</dbReference>
<name>G9B1W3_9CAUD</name>
<accession>G9B1W3</accession>
<dbReference type="KEGG" id="vg:11536868"/>
<dbReference type="RefSeq" id="YP_004957227.1">
    <property type="nucleotide sequence ID" value="NC_016563.1"/>
</dbReference>
<keyword evidence="2" id="KW-1185">Reference proteome</keyword>
<evidence type="ECO:0000313" key="1">
    <source>
        <dbReference type="EMBL" id="ADH03358.1"/>
    </source>
</evidence>
<sequence length="132" mass="15642">MYSKHKFYCQHTNENMEHTEYIEIGLKSKSKLLVKYKDTEYKQTIKVVLNKKKVSELIEILKSSLSGDEYFESPVVKSKDCELYIENDFTCVSPRHILAFEDDNSYECLHLTRQDIALMIIVVSDIYKWMNE</sequence>
<dbReference type="OrthoDB" id="18420at10239"/>
<dbReference type="GeneID" id="11536868"/>
<dbReference type="EMBL" id="HM144387">
    <property type="protein sequence ID" value="ADH03358.1"/>
    <property type="molecule type" value="Genomic_DNA"/>
</dbReference>
<reference evidence="1 2" key="1">
    <citation type="submission" date="2013-01" db="EMBL/GenBank/DDBJ databases">
        <title>Large myovirus of Bacillus.</title>
        <authorList>
            <person name="Klumpp J."/>
            <person name="Beyer W."/>
            <person name="Loessner M.J."/>
        </authorList>
    </citation>
    <scope>NUCLEOTIDE SEQUENCE [LARGE SCALE GENOMIC DNA]</scope>
</reference>